<dbReference type="AlphaFoldDB" id="A0AAV4UGI7"/>
<keyword evidence="3" id="KW-1185">Reference proteome</keyword>
<proteinExistence type="predicted"/>
<dbReference type="EMBL" id="BPLR01012822">
    <property type="protein sequence ID" value="GIY56874.1"/>
    <property type="molecule type" value="Genomic_DNA"/>
</dbReference>
<dbReference type="Proteomes" id="UP001054945">
    <property type="component" value="Unassembled WGS sequence"/>
</dbReference>
<comment type="caution">
    <text evidence="2">The sequence shown here is derived from an EMBL/GenBank/DDBJ whole genome shotgun (WGS) entry which is preliminary data.</text>
</comment>
<keyword evidence="1" id="KW-0732">Signal</keyword>
<feature type="non-terminal residue" evidence="2">
    <location>
        <position position="1"/>
    </location>
</feature>
<sequence>VLVGSVLSILITPLELFLITKFGPMLLTHENDRMNLDPLEENVAEANNTNLDQGRLKIHILSMLL</sequence>
<evidence type="ECO:0008006" key="4">
    <source>
        <dbReference type="Google" id="ProtNLM"/>
    </source>
</evidence>
<feature type="signal peptide" evidence="1">
    <location>
        <begin position="1"/>
        <end position="16"/>
    </location>
</feature>
<protein>
    <recommendedName>
        <fullName evidence="4">CNNM transmembrane domain-containing protein</fullName>
    </recommendedName>
</protein>
<gene>
    <name evidence="2" type="ORF">CEXT_760441</name>
</gene>
<feature type="chain" id="PRO_5043999948" description="CNNM transmembrane domain-containing protein" evidence="1">
    <location>
        <begin position="17"/>
        <end position="65"/>
    </location>
</feature>
<evidence type="ECO:0000313" key="3">
    <source>
        <dbReference type="Proteomes" id="UP001054945"/>
    </source>
</evidence>
<evidence type="ECO:0000256" key="1">
    <source>
        <dbReference type="SAM" id="SignalP"/>
    </source>
</evidence>
<accession>A0AAV4UGI7</accession>
<name>A0AAV4UGI7_CAEEX</name>
<organism evidence="2 3">
    <name type="scientific">Caerostris extrusa</name>
    <name type="common">Bark spider</name>
    <name type="synonym">Caerostris bankana</name>
    <dbReference type="NCBI Taxonomy" id="172846"/>
    <lineage>
        <taxon>Eukaryota</taxon>
        <taxon>Metazoa</taxon>
        <taxon>Ecdysozoa</taxon>
        <taxon>Arthropoda</taxon>
        <taxon>Chelicerata</taxon>
        <taxon>Arachnida</taxon>
        <taxon>Araneae</taxon>
        <taxon>Araneomorphae</taxon>
        <taxon>Entelegynae</taxon>
        <taxon>Araneoidea</taxon>
        <taxon>Araneidae</taxon>
        <taxon>Caerostris</taxon>
    </lineage>
</organism>
<evidence type="ECO:0000313" key="2">
    <source>
        <dbReference type="EMBL" id="GIY56874.1"/>
    </source>
</evidence>
<reference evidence="2 3" key="1">
    <citation type="submission" date="2021-06" db="EMBL/GenBank/DDBJ databases">
        <title>Caerostris extrusa draft genome.</title>
        <authorList>
            <person name="Kono N."/>
            <person name="Arakawa K."/>
        </authorList>
    </citation>
    <scope>NUCLEOTIDE SEQUENCE [LARGE SCALE GENOMIC DNA]</scope>
</reference>